<accession>A0AB33JEB6</accession>
<proteinExistence type="predicted"/>
<reference evidence="1" key="1">
    <citation type="submission" date="2024-07" db="EMBL/GenBank/DDBJ databases">
        <title>Complete genome sequence of Prevotella sp. YM-2024 GTC17262.</title>
        <authorList>
            <person name="Hayashi M."/>
            <person name="Muto Y."/>
            <person name="Tanaka K."/>
            <person name="Niwa H."/>
        </authorList>
    </citation>
    <scope>NUCLEOTIDE SEQUENCE</scope>
    <source>
        <strain evidence="1">GTC17262</strain>
    </source>
</reference>
<evidence type="ECO:0008006" key="2">
    <source>
        <dbReference type="Google" id="ProtNLM"/>
    </source>
</evidence>
<name>A0AB33JEB6_9BACT</name>
<organism evidence="1">
    <name type="scientific">Prevotella sp. GTC17262</name>
    <dbReference type="NCBI Taxonomy" id="3236797"/>
    <lineage>
        <taxon>Bacteria</taxon>
        <taxon>Pseudomonadati</taxon>
        <taxon>Bacteroidota</taxon>
        <taxon>Bacteroidia</taxon>
        <taxon>Bacteroidales</taxon>
        <taxon>Prevotellaceae</taxon>
        <taxon>Prevotella</taxon>
    </lineage>
</organism>
<dbReference type="AlphaFoldDB" id="A0AB33JEB6"/>
<evidence type="ECO:0000313" key="1">
    <source>
        <dbReference type="EMBL" id="BFO80068.1"/>
    </source>
</evidence>
<protein>
    <recommendedName>
        <fullName evidence="2">Phage protein</fullName>
    </recommendedName>
</protein>
<gene>
    <name evidence="1" type="ORF">GTC17262_02590</name>
</gene>
<dbReference type="EMBL" id="AP035789">
    <property type="protein sequence ID" value="BFO80068.1"/>
    <property type="molecule type" value="Genomic_DNA"/>
</dbReference>
<sequence length="94" mass="10955">MKRIDFREIPVTQVDGTVKDLDMTRHAEGALSALQEFANYIYNKTQDIGELEFARKLYKSEEFELTDIEVGILRKYASEYFKAFVNEAINNLLK</sequence>